<dbReference type="Proteomes" id="UP000828390">
    <property type="component" value="Unassembled WGS sequence"/>
</dbReference>
<organism evidence="1 2">
    <name type="scientific">Dreissena polymorpha</name>
    <name type="common">Zebra mussel</name>
    <name type="synonym">Mytilus polymorpha</name>
    <dbReference type="NCBI Taxonomy" id="45954"/>
    <lineage>
        <taxon>Eukaryota</taxon>
        <taxon>Metazoa</taxon>
        <taxon>Spiralia</taxon>
        <taxon>Lophotrochozoa</taxon>
        <taxon>Mollusca</taxon>
        <taxon>Bivalvia</taxon>
        <taxon>Autobranchia</taxon>
        <taxon>Heteroconchia</taxon>
        <taxon>Euheterodonta</taxon>
        <taxon>Imparidentia</taxon>
        <taxon>Neoheterodontei</taxon>
        <taxon>Myida</taxon>
        <taxon>Dreissenoidea</taxon>
        <taxon>Dreissenidae</taxon>
        <taxon>Dreissena</taxon>
    </lineage>
</organism>
<name>A0A9D4FKZ6_DREPO</name>
<protein>
    <submittedName>
        <fullName evidence="1">Uncharacterized protein</fullName>
    </submittedName>
</protein>
<evidence type="ECO:0000313" key="2">
    <source>
        <dbReference type="Proteomes" id="UP000828390"/>
    </source>
</evidence>
<accession>A0A9D4FKZ6</accession>
<proteinExistence type="predicted"/>
<sequence length="123" mass="13822">MCIVCFSAYSYQWRDPRPRGSGQTRLVFGGILKVTAGHRLYGQWSSGDIQRQSCPSASEGGVSVLGNVRRGSPVKIWQMSYGMTAVGNSNPFSTSKDDLCDHQYRRGGRYEDDEETMRKFQKV</sequence>
<keyword evidence="2" id="KW-1185">Reference proteome</keyword>
<gene>
    <name evidence="1" type="ORF">DPMN_154698</name>
</gene>
<reference evidence="1" key="2">
    <citation type="submission" date="2020-11" db="EMBL/GenBank/DDBJ databases">
        <authorList>
            <person name="McCartney M.A."/>
            <person name="Auch B."/>
            <person name="Kono T."/>
            <person name="Mallez S."/>
            <person name="Becker A."/>
            <person name="Gohl D.M."/>
            <person name="Silverstein K.A.T."/>
            <person name="Koren S."/>
            <person name="Bechman K.B."/>
            <person name="Herman A."/>
            <person name="Abrahante J.E."/>
            <person name="Garbe J."/>
        </authorList>
    </citation>
    <scope>NUCLEOTIDE SEQUENCE</scope>
    <source>
        <strain evidence="1">Duluth1</strain>
        <tissue evidence="1">Whole animal</tissue>
    </source>
</reference>
<dbReference type="EMBL" id="JAIWYP010000007">
    <property type="protein sequence ID" value="KAH3801054.1"/>
    <property type="molecule type" value="Genomic_DNA"/>
</dbReference>
<evidence type="ECO:0000313" key="1">
    <source>
        <dbReference type="EMBL" id="KAH3801054.1"/>
    </source>
</evidence>
<dbReference type="AlphaFoldDB" id="A0A9D4FKZ6"/>
<comment type="caution">
    <text evidence="1">The sequence shown here is derived from an EMBL/GenBank/DDBJ whole genome shotgun (WGS) entry which is preliminary data.</text>
</comment>
<reference evidence="1" key="1">
    <citation type="journal article" date="2019" name="bioRxiv">
        <title>The Genome of the Zebra Mussel, Dreissena polymorpha: A Resource for Invasive Species Research.</title>
        <authorList>
            <person name="McCartney M.A."/>
            <person name="Auch B."/>
            <person name="Kono T."/>
            <person name="Mallez S."/>
            <person name="Zhang Y."/>
            <person name="Obille A."/>
            <person name="Becker A."/>
            <person name="Abrahante J.E."/>
            <person name="Garbe J."/>
            <person name="Badalamenti J.P."/>
            <person name="Herman A."/>
            <person name="Mangelson H."/>
            <person name="Liachko I."/>
            <person name="Sullivan S."/>
            <person name="Sone E.D."/>
            <person name="Koren S."/>
            <person name="Silverstein K.A.T."/>
            <person name="Beckman K.B."/>
            <person name="Gohl D.M."/>
        </authorList>
    </citation>
    <scope>NUCLEOTIDE SEQUENCE</scope>
    <source>
        <strain evidence="1">Duluth1</strain>
        <tissue evidence="1">Whole animal</tissue>
    </source>
</reference>